<comment type="subcellular location">
    <subcellularLocation>
        <location evidence="1">Cell membrane</location>
        <topology evidence="1">Multi-pass membrane protein</topology>
    </subcellularLocation>
</comment>
<dbReference type="Proteomes" id="UP000461880">
    <property type="component" value="Unassembled WGS sequence"/>
</dbReference>
<dbReference type="Gene3D" id="3.30.70.120">
    <property type="match status" value="1"/>
</dbReference>
<keyword evidence="4 6" id="KW-1133">Transmembrane helix</keyword>
<feature type="transmembrane region" description="Helical" evidence="6">
    <location>
        <begin position="55"/>
        <end position="82"/>
    </location>
</feature>
<dbReference type="AlphaFoldDB" id="A0A7X2TG02"/>
<dbReference type="EMBL" id="VUMN01000028">
    <property type="protein sequence ID" value="MSS59314.1"/>
    <property type="molecule type" value="Genomic_DNA"/>
</dbReference>
<feature type="transmembrane region" description="Helical" evidence="6">
    <location>
        <begin position="160"/>
        <end position="181"/>
    </location>
</feature>
<dbReference type="Pfam" id="PF02588">
    <property type="entry name" value="YitT_membrane"/>
    <property type="match status" value="1"/>
</dbReference>
<dbReference type="CDD" id="cd16380">
    <property type="entry name" value="YitT_C"/>
    <property type="match status" value="1"/>
</dbReference>
<feature type="transmembrane region" description="Helical" evidence="6">
    <location>
        <begin position="89"/>
        <end position="107"/>
    </location>
</feature>
<feature type="domain" description="DUF2179" evidence="7">
    <location>
        <begin position="231"/>
        <end position="285"/>
    </location>
</feature>
<dbReference type="PIRSF" id="PIRSF006483">
    <property type="entry name" value="Membrane_protein_YitT"/>
    <property type="match status" value="1"/>
</dbReference>
<accession>A0A7X2TG02</accession>
<keyword evidence="3 6" id="KW-0812">Transmembrane</keyword>
<dbReference type="InterPro" id="IPR051461">
    <property type="entry name" value="UPF0750_membrane"/>
</dbReference>
<evidence type="ECO:0000256" key="3">
    <source>
        <dbReference type="ARBA" id="ARBA00022692"/>
    </source>
</evidence>
<reference evidence="8 9" key="1">
    <citation type="submission" date="2019-08" db="EMBL/GenBank/DDBJ databases">
        <title>In-depth cultivation of the pig gut microbiome towards novel bacterial diversity and tailored functional studies.</title>
        <authorList>
            <person name="Wylensek D."/>
            <person name="Hitch T.C.A."/>
            <person name="Clavel T."/>
        </authorList>
    </citation>
    <scope>NUCLEOTIDE SEQUENCE [LARGE SCALE GENOMIC DNA]</scope>
    <source>
        <strain evidence="8 9">Oil+RF-744-GAM-WT-6</strain>
    </source>
</reference>
<organism evidence="8 9">
    <name type="scientific">Stecheria intestinalis</name>
    <dbReference type="NCBI Taxonomy" id="2606630"/>
    <lineage>
        <taxon>Bacteria</taxon>
        <taxon>Bacillati</taxon>
        <taxon>Bacillota</taxon>
        <taxon>Erysipelotrichia</taxon>
        <taxon>Erysipelotrichales</taxon>
        <taxon>Erysipelotrichaceae</taxon>
        <taxon>Stecheria</taxon>
    </lineage>
</organism>
<keyword evidence="9" id="KW-1185">Reference proteome</keyword>
<dbReference type="GO" id="GO:0005886">
    <property type="term" value="C:plasma membrane"/>
    <property type="evidence" value="ECO:0007669"/>
    <property type="project" value="UniProtKB-SubCell"/>
</dbReference>
<dbReference type="InterPro" id="IPR015867">
    <property type="entry name" value="N-reg_PII/ATP_PRibTrfase_C"/>
</dbReference>
<keyword evidence="2" id="KW-1003">Cell membrane</keyword>
<feature type="transmembrane region" description="Helical" evidence="6">
    <location>
        <begin position="12"/>
        <end position="35"/>
    </location>
</feature>
<evidence type="ECO:0000256" key="6">
    <source>
        <dbReference type="SAM" id="Phobius"/>
    </source>
</evidence>
<evidence type="ECO:0000313" key="8">
    <source>
        <dbReference type="EMBL" id="MSS59314.1"/>
    </source>
</evidence>
<name>A0A7X2TG02_9FIRM</name>
<dbReference type="Pfam" id="PF10035">
    <property type="entry name" value="DUF2179"/>
    <property type="match status" value="1"/>
</dbReference>
<keyword evidence="5 6" id="KW-0472">Membrane</keyword>
<evidence type="ECO:0000256" key="5">
    <source>
        <dbReference type="ARBA" id="ARBA00023136"/>
    </source>
</evidence>
<sequence>MTNELYVPPKPLTARNILLIVAGSAMYAMAVNLFLTPLNLYAGGVVGLAQLIRTLAFPHVTGIDVAGLINLMLNIPLFLLAWKGMSRKMVFGTAVSIFVQTLVLSAVKAPAAPLLDDKLACILLAGMIGGAGCGIVLTNGGSAGGLDLLGVYLTMKSRHFSVGLMNILFNVGLYSVCAVLFELSTALYSAIFVAAFSATIDRWHYQNIELELMIFTHHPEIKETIMKKYVRGVTCWKGMGAYTGKETEVLVTVVAKSEAEDVKRDILALDPHAFIIVHQGTDVTGGYQKRLV</sequence>
<proteinExistence type="predicted"/>
<dbReference type="InterPro" id="IPR019264">
    <property type="entry name" value="DUF2179"/>
</dbReference>
<dbReference type="RefSeq" id="WP_154505535.1">
    <property type="nucleotide sequence ID" value="NZ_VUMN01000028.1"/>
</dbReference>
<evidence type="ECO:0000256" key="2">
    <source>
        <dbReference type="ARBA" id="ARBA00022475"/>
    </source>
</evidence>
<dbReference type="InterPro" id="IPR003740">
    <property type="entry name" value="YitT"/>
</dbReference>
<feature type="transmembrane region" description="Helical" evidence="6">
    <location>
        <begin position="119"/>
        <end position="139"/>
    </location>
</feature>
<evidence type="ECO:0000313" key="9">
    <source>
        <dbReference type="Proteomes" id="UP000461880"/>
    </source>
</evidence>
<evidence type="ECO:0000256" key="4">
    <source>
        <dbReference type="ARBA" id="ARBA00022989"/>
    </source>
</evidence>
<evidence type="ECO:0000259" key="7">
    <source>
        <dbReference type="Pfam" id="PF10035"/>
    </source>
</evidence>
<dbReference type="PANTHER" id="PTHR33545">
    <property type="entry name" value="UPF0750 MEMBRANE PROTEIN YITT-RELATED"/>
    <property type="match status" value="1"/>
</dbReference>
<comment type="caution">
    <text evidence="8">The sequence shown here is derived from an EMBL/GenBank/DDBJ whole genome shotgun (WGS) entry which is preliminary data.</text>
</comment>
<dbReference type="PANTHER" id="PTHR33545:SF5">
    <property type="entry name" value="UPF0750 MEMBRANE PROTEIN YITT"/>
    <property type="match status" value="1"/>
</dbReference>
<evidence type="ECO:0000256" key="1">
    <source>
        <dbReference type="ARBA" id="ARBA00004651"/>
    </source>
</evidence>
<protein>
    <submittedName>
        <fullName evidence="8">YitT family protein</fullName>
    </submittedName>
</protein>
<gene>
    <name evidence="8" type="ORF">FYJ51_10465</name>
</gene>